<feature type="region of interest" description="Disordered" evidence="1">
    <location>
        <begin position="477"/>
        <end position="499"/>
    </location>
</feature>
<feature type="region of interest" description="Disordered" evidence="1">
    <location>
        <begin position="385"/>
        <end position="423"/>
    </location>
</feature>
<feature type="region of interest" description="Disordered" evidence="1">
    <location>
        <begin position="342"/>
        <end position="366"/>
    </location>
</feature>
<dbReference type="Proteomes" id="UP000005222">
    <property type="component" value="Chromosome F"/>
</dbReference>
<evidence type="ECO:0000313" key="2">
    <source>
        <dbReference type="EMBL" id="CCE88414.1"/>
    </source>
</evidence>
<dbReference type="InParanoid" id="G8YM18"/>
<dbReference type="eggNOG" id="ENOG502RQBG">
    <property type="taxonomic scope" value="Eukaryota"/>
</dbReference>
<dbReference type="AlphaFoldDB" id="G8YM18"/>
<sequence length="555" mass="64040">MYTKGKMLSNDIETTNDLLKKYNLNKDMRDDLTVYSDHSVFNSPSIEIGRSRKKGTMKESPLSKYKSRDNALNTPTKKLSDYQDYVNRARMSSFSGSPIKGKAMNLDINPKHSTSFTDTLDQEIDMLLNNSVLDPLDDAEPENDKTELIIKETHNLINTLPAAILGDREGENYQKVLNASINKLLKQFEKTRIDLQRKSSELSATKNKLSSFELKVYLQEQEITNLKKELNTRRPDASSKSDSDEKELLRSKLIKYRSLYNETKKENEELRSSNSSRIHEENKQGKNQPSTTIKNDATKKDEKWGFDDLEMLFTRLLDYLRNDRIPEEKVSYHDDKKPVYNKNIDEVQTGDRKKDEMSNEEEKTNVEPKMLQLFERLIESAEVNKDNKRDIKSQDSFNSEDNRKPETRSHDTQSSEDPKTRNTLHDISALLEKVVQAMEKNTEAYNTFITTSMAKNETTPSKQNPADYEITPIHDEKNIEAKTSPRPTSHNEKSPPENRDDRDIVLKCYLCCPSNHKAVGKRPCQRCSTLSSENSDDISKDNKTINLMGEYKWSI</sequence>
<feature type="region of interest" description="Disordered" evidence="1">
    <location>
        <begin position="264"/>
        <end position="298"/>
    </location>
</feature>
<dbReference type="EMBL" id="FO082054">
    <property type="protein sequence ID" value="CCE88414.1"/>
    <property type="molecule type" value="Genomic_DNA"/>
</dbReference>
<feature type="compositionally biased region" description="Basic and acidic residues" evidence="1">
    <location>
        <begin position="264"/>
        <end position="284"/>
    </location>
</feature>
<accession>G8YM18</accession>
<feature type="compositionally biased region" description="Polar residues" evidence="1">
    <location>
        <begin position="285"/>
        <end position="295"/>
    </location>
</feature>
<dbReference type="OMA" id="IDMANME"/>
<dbReference type="OrthoDB" id="4018690at2759"/>
<gene>
    <name evidence="2" type="primary">Piso0_001919</name>
    <name evidence="2" type="ORF">GNLVRS01_PISO0F00775g</name>
</gene>
<feature type="compositionally biased region" description="Basic and acidic residues" evidence="1">
    <location>
        <begin position="400"/>
        <end position="423"/>
    </location>
</feature>
<organism evidence="2 3">
    <name type="scientific">Pichia sorbitophila (strain ATCC MYA-4447 / BCRC 22081 / CBS 7064 / NBRC 10061 / NRRL Y-12695)</name>
    <name type="common">Hybrid yeast</name>
    <dbReference type="NCBI Taxonomy" id="559304"/>
    <lineage>
        <taxon>Eukaryota</taxon>
        <taxon>Fungi</taxon>
        <taxon>Dikarya</taxon>
        <taxon>Ascomycota</taxon>
        <taxon>Saccharomycotina</taxon>
        <taxon>Pichiomycetes</taxon>
        <taxon>Debaryomycetaceae</taxon>
        <taxon>Millerozyma</taxon>
    </lineage>
</organism>
<reference evidence="2 3" key="1">
    <citation type="journal article" date="2012" name="G3 (Bethesda)">
        <title>Pichia sorbitophila, an interspecies yeast hybrid reveals early steps of genome resolution following polyploidization.</title>
        <authorList>
            <person name="Leh Louis V."/>
            <person name="Despons L."/>
            <person name="Friedrich A."/>
            <person name="Martin T."/>
            <person name="Durrens P."/>
            <person name="Casaregola S."/>
            <person name="Neuveglise C."/>
            <person name="Fairhead C."/>
            <person name="Marck C."/>
            <person name="Cruz J.A."/>
            <person name="Straub M.L."/>
            <person name="Kugler V."/>
            <person name="Sacerdot C."/>
            <person name="Uzunov Z."/>
            <person name="Thierry A."/>
            <person name="Weiss S."/>
            <person name="Bleykasten C."/>
            <person name="De Montigny J."/>
            <person name="Jacques N."/>
            <person name="Jung P."/>
            <person name="Lemaire M."/>
            <person name="Mallet S."/>
            <person name="Morel G."/>
            <person name="Richard G.F."/>
            <person name="Sarkar A."/>
            <person name="Savel G."/>
            <person name="Schacherer J."/>
            <person name="Seret M.L."/>
            <person name="Talla E."/>
            <person name="Samson G."/>
            <person name="Jubin C."/>
            <person name="Poulain J."/>
            <person name="Vacherie B."/>
            <person name="Barbe V."/>
            <person name="Pelletier E."/>
            <person name="Sherman D.J."/>
            <person name="Westhof E."/>
            <person name="Weissenbach J."/>
            <person name="Baret P.V."/>
            <person name="Wincker P."/>
            <person name="Gaillardin C."/>
            <person name="Dujon B."/>
            <person name="Souciet J.L."/>
        </authorList>
    </citation>
    <scope>NUCLEOTIDE SEQUENCE [LARGE SCALE GENOMIC DNA]</scope>
    <source>
        <strain evidence="3">ATCC MYA-4447 / BCRC 22081 / CBS 7064 / NBRC 10061 / NRRL Y-12695</strain>
    </source>
</reference>
<evidence type="ECO:0000256" key="1">
    <source>
        <dbReference type="SAM" id="MobiDB-lite"/>
    </source>
</evidence>
<proteinExistence type="predicted"/>
<evidence type="ECO:0000313" key="3">
    <source>
        <dbReference type="Proteomes" id="UP000005222"/>
    </source>
</evidence>
<feature type="compositionally biased region" description="Basic and acidic residues" evidence="1">
    <location>
        <begin position="489"/>
        <end position="499"/>
    </location>
</feature>
<keyword evidence="3" id="KW-1185">Reference proteome</keyword>
<dbReference type="HOGENOM" id="CLU_490989_0_0_1"/>
<name>G8YM18_PICSO</name>
<protein>
    <submittedName>
        <fullName evidence="2">Piso0_001919 protein</fullName>
    </submittedName>
</protein>